<dbReference type="InterPro" id="IPR036028">
    <property type="entry name" value="SH3-like_dom_sf"/>
</dbReference>
<organism evidence="2 3">
    <name type="scientific">Virgibacillus salinus</name>
    <dbReference type="NCBI Taxonomy" id="553311"/>
    <lineage>
        <taxon>Bacteria</taxon>
        <taxon>Bacillati</taxon>
        <taxon>Bacillota</taxon>
        <taxon>Bacilli</taxon>
        <taxon>Bacillales</taxon>
        <taxon>Bacillaceae</taxon>
        <taxon>Virgibacillus</taxon>
    </lineage>
</organism>
<dbReference type="GO" id="GO:0004040">
    <property type="term" value="F:amidase activity"/>
    <property type="evidence" value="ECO:0007669"/>
    <property type="project" value="InterPro"/>
</dbReference>
<dbReference type="SUPFAM" id="SSF50044">
    <property type="entry name" value="SH3-domain"/>
    <property type="match status" value="1"/>
</dbReference>
<dbReference type="SMART" id="SM00287">
    <property type="entry name" value="SH3b"/>
    <property type="match status" value="4"/>
</dbReference>
<dbReference type="RefSeq" id="WP_092491509.1">
    <property type="nucleotide sequence ID" value="NZ_FNKD01000001.1"/>
</dbReference>
<dbReference type="EMBL" id="FNKD01000001">
    <property type="protein sequence ID" value="SDQ14377.1"/>
    <property type="molecule type" value="Genomic_DNA"/>
</dbReference>
<evidence type="ECO:0000259" key="1">
    <source>
        <dbReference type="PROSITE" id="PS51781"/>
    </source>
</evidence>
<dbReference type="InterPro" id="IPR052354">
    <property type="entry name" value="Cell_Wall_Dynamics_Protein"/>
</dbReference>
<gene>
    <name evidence="2" type="ORF">SAMN05216231_0648</name>
</gene>
<dbReference type="Pfam" id="PF08239">
    <property type="entry name" value="SH3_3"/>
    <property type="match status" value="2"/>
</dbReference>
<dbReference type="PANTHER" id="PTHR34408">
    <property type="entry name" value="FAMILY PROTEIN, PUTATIVE-RELATED"/>
    <property type="match status" value="1"/>
</dbReference>
<dbReference type="SMART" id="SM00047">
    <property type="entry name" value="LYZ2"/>
    <property type="match status" value="1"/>
</dbReference>
<evidence type="ECO:0000313" key="3">
    <source>
        <dbReference type="Proteomes" id="UP000199444"/>
    </source>
</evidence>
<dbReference type="Gene3D" id="2.30.30.40">
    <property type="entry name" value="SH3 Domains"/>
    <property type="match status" value="7"/>
</dbReference>
<dbReference type="InterPro" id="IPR002901">
    <property type="entry name" value="MGlyc_endo_b_GlcNAc-like_dom"/>
</dbReference>
<dbReference type="STRING" id="553311.SAMN05216231_0648"/>
<dbReference type="PANTHER" id="PTHR34408:SF1">
    <property type="entry name" value="GLYCOSYL HYDROLASE FAMILY 19 DOMAIN-CONTAINING PROTEIN HI_1415"/>
    <property type="match status" value="1"/>
</dbReference>
<reference evidence="2 3" key="1">
    <citation type="submission" date="2016-10" db="EMBL/GenBank/DDBJ databases">
        <authorList>
            <person name="de Groot N.N."/>
        </authorList>
    </citation>
    <scope>NUCLEOTIDE SEQUENCE [LARGE SCALE GENOMIC DNA]</scope>
    <source>
        <strain evidence="2 3">CGMCC 1.10449</strain>
    </source>
</reference>
<sequence>MVNLQQRKLILSFLFAICMLVTIIPINEYKVSAAEIHRGVALKDTTNVYQSKDRDAKVLKDYSEGTILYYQSNSGNWFMATVFVNGKAQDGYIHKSDVDTASVGQSVLNGVSLKSPTSIYSKASTNSSKLKSYNIGSTLYYRDFASDWYVATVSVNGEAREGFIHKSHIGEAVKSNRVLKGIGLKSPTSVYNEASTSSKSLRSYSKGSILYYQPFTTNWYKATVSVNGNHRTGYIHRSHVENASAGNTVLNGVSLKKPTSIYSKASTNSNKLKSYKIGSTLYYRNFSSDWYIATISVNGKSRDGYIHKSHVEKAAETSGLLSGKSLKQPTAVFREASTSSKSLKTYDKNIVLYYEPFTTNWYKATVSVNGKNRTGYIHTNHVATGDTSVGHKYNETNYDSDFYEVVDTQMKRAPQVWRSGGFVDASEEQVAYYVNSSNFHKDDNSFFQFLDLSEPAGVDAKEIDQNILNNKGTLSGQAQAFIDGANEYNTNEIYLMAHAIHETGNGTSELAQGVTYNGETVYNMYGIGAYDDCAVECGAEHAFEQGWFTPEEAIIGGAAFIGRNYINDGQNTLYKMRWNPDKPGDHQYATDVAWAVSQTSNISNLYNLIENYVLVFDIPKYDNQPNESGDPYAYETKYPDGLYGITDTGSDNLNFRDAPNGDRIGSIPDGSKIEVIGFNGAWLYVKYDGKTGWVHGDYVNLLNLLEVTATDLNVRPKPNTSNDPIGQIEDSGTLIAGVLNDNKMVKQKADGYVWYKIYYNGQVAWVSSGSTSNPNEFVKVVK</sequence>
<protein>
    <submittedName>
        <fullName evidence="2">Beta-N-acetylglucosaminidase</fullName>
    </submittedName>
</protein>
<dbReference type="Proteomes" id="UP000199444">
    <property type="component" value="Unassembled WGS sequence"/>
</dbReference>
<keyword evidence="3" id="KW-1185">Reference proteome</keyword>
<dbReference type="Gene3D" id="1.10.530.10">
    <property type="match status" value="1"/>
</dbReference>
<proteinExistence type="predicted"/>
<name>A0A1H0YGP0_9BACI</name>
<dbReference type="PROSITE" id="PS51781">
    <property type="entry name" value="SH3B"/>
    <property type="match status" value="1"/>
</dbReference>
<dbReference type="AlphaFoldDB" id="A0A1H0YGP0"/>
<dbReference type="InterPro" id="IPR003646">
    <property type="entry name" value="SH3-like_bac-type"/>
</dbReference>
<accession>A0A1H0YGP0</accession>
<evidence type="ECO:0000313" key="2">
    <source>
        <dbReference type="EMBL" id="SDQ14377.1"/>
    </source>
</evidence>
<feature type="domain" description="SH3b" evidence="1">
    <location>
        <begin position="632"/>
        <end position="703"/>
    </location>
</feature>
<dbReference type="Pfam" id="PF01832">
    <property type="entry name" value="Glucosaminidase"/>
    <property type="match status" value="1"/>
</dbReference>